<name>A0AAP0K9G2_9MAGN</name>
<organism evidence="2 3">
    <name type="scientific">Stephania cephalantha</name>
    <dbReference type="NCBI Taxonomy" id="152367"/>
    <lineage>
        <taxon>Eukaryota</taxon>
        <taxon>Viridiplantae</taxon>
        <taxon>Streptophyta</taxon>
        <taxon>Embryophyta</taxon>
        <taxon>Tracheophyta</taxon>
        <taxon>Spermatophyta</taxon>
        <taxon>Magnoliopsida</taxon>
        <taxon>Ranunculales</taxon>
        <taxon>Menispermaceae</taxon>
        <taxon>Menispermoideae</taxon>
        <taxon>Cissampelideae</taxon>
        <taxon>Stephania</taxon>
    </lineage>
</organism>
<feature type="compositionally biased region" description="Gly residues" evidence="1">
    <location>
        <begin position="95"/>
        <end position="107"/>
    </location>
</feature>
<sequence length="154" mass="16478">MAPLVAPFLQDMARCKAIVTRKETSSEPLGGAHGHGGQKPLTTSYQKEKQKIDTKGSHVVGHREMDLIIAHGGTEGEISESFEDLLENDERVEGHMGGTSSDGGNRGTKGTRGKTEAPEAIEAAEGPEAGEALNPPEMKKSKKKTRRLLYSVGQ</sequence>
<proteinExistence type="predicted"/>
<accession>A0AAP0K9G2</accession>
<dbReference type="Proteomes" id="UP001419268">
    <property type="component" value="Unassembled WGS sequence"/>
</dbReference>
<comment type="caution">
    <text evidence="2">The sequence shown here is derived from an EMBL/GenBank/DDBJ whole genome shotgun (WGS) entry which is preliminary data.</text>
</comment>
<evidence type="ECO:0000256" key="1">
    <source>
        <dbReference type="SAM" id="MobiDB-lite"/>
    </source>
</evidence>
<feature type="region of interest" description="Disordered" evidence="1">
    <location>
        <begin position="21"/>
        <end position="59"/>
    </location>
</feature>
<evidence type="ECO:0000313" key="3">
    <source>
        <dbReference type="Proteomes" id="UP001419268"/>
    </source>
</evidence>
<keyword evidence="3" id="KW-1185">Reference proteome</keyword>
<gene>
    <name evidence="2" type="ORF">Scep_007119</name>
</gene>
<evidence type="ECO:0000313" key="2">
    <source>
        <dbReference type="EMBL" id="KAK9148362.1"/>
    </source>
</evidence>
<protein>
    <submittedName>
        <fullName evidence="2">Uncharacterized protein</fullName>
    </submittedName>
</protein>
<reference evidence="2 3" key="1">
    <citation type="submission" date="2024-01" db="EMBL/GenBank/DDBJ databases">
        <title>Genome assemblies of Stephania.</title>
        <authorList>
            <person name="Yang L."/>
        </authorList>
    </citation>
    <scope>NUCLEOTIDE SEQUENCE [LARGE SCALE GENOMIC DNA]</scope>
    <source>
        <strain evidence="2">JXDWG</strain>
        <tissue evidence="2">Leaf</tissue>
    </source>
</reference>
<feature type="compositionally biased region" description="Low complexity" evidence="1">
    <location>
        <begin position="118"/>
        <end position="132"/>
    </location>
</feature>
<dbReference type="EMBL" id="JBBNAG010000003">
    <property type="protein sequence ID" value="KAK9148362.1"/>
    <property type="molecule type" value="Genomic_DNA"/>
</dbReference>
<feature type="region of interest" description="Disordered" evidence="1">
    <location>
        <begin position="88"/>
        <end position="154"/>
    </location>
</feature>
<feature type="compositionally biased region" description="Basic and acidic residues" evidence="1">
    <location>
        <begin position="46"/>
        <end position="59"/>
    </location>
</feature>
<dbReference type="AlphaFoldDB" id="A0AAP0K9G2"/>